<gene>
    <name evidence="19" type="primary">cobS</name>
    <name evidence="20" type="ORF">NCTC9695_00673</name>
</gene>
<sequence>MRGLILAVQFLTRLPTPQLADFKPEWLAASARWFPAVGVIVGALLLAALRLGSLADPWLAALLALLAWVMVTGGLHLDGLADLADALGAAHRSRERFFEVLKDPHLGSFGVLSLLLAVIAKLVLLMLIARQAEAAWGLLLVPAWARGFAVIWSATLPAIAPGSGERFAWRRDWAGMALNLAALLALSAWLARRCCWPAGRPGLAGLPAAPPGRHDRRLPGRRGGAVRDRDVGIVAVAGAGTLRLATLAPAKTTTVRLHGQQTAPGLDDSEAPAFLFWPRRPDRQGQGLELARV</sequence>
<evidence type="ECO:0000256" key="8">
    <source>
        <dbReference type="ARBA" id="ARBA00022573"/>
    </source>
</evidence>
<evidence type="ECO:0000313" key="21">
    <source>
        <dbReference type="Proteomes" id="UP000275777"/>
    </source>
</evidence>
<evidence type="ECO:0000256" key="12">
    <source>
        <dbReference type="ARBA" id="ARBA00022989"/>
    </source>
</evidence>
<proteinExistence type="inferred from homology"/>
<keyword evidence="11 19" id="KW-0460">Magnesium</keyword>
<dbReference type="GO" id="GO:0005886">
    <property type="term" value="C:plasma membrane"/>
    <property type="evidence" value="ECO:0007669"/>
    <property type="project" value="UniProtKB-SubCell"/>
</dbReference>
<feature type="transmembrane region" description="Helical" evidence="19">
    <location>
        <begin position="30"/>
        <end position="51"/>
    </location>
</feature>
<evidence type="ECO:0000256" key="17">
    <source>
        <dbReference type="ARBA" id="ARBA00048623"/>
    </source>
</evidence>
<comment type="similarity">
    <text evidence="4 19">Belongs to the CobS family.</text>
</comment>
<evidence type="ECO:0000256" key="13">
    <source>
        <dbReference type="ARBA" id="ARBA00023136"/>
    </source>
</evidence>
<dbReference type="UniPathway" id="UPA00148">
    <property type="reaction ID" value="UER00238"/>
</dbReference>
<evidence type="ECO:0000256" key="3">
    <source>
        <dbReference type="ARBA" id="ARBA00004663"/>
    </source>
</evidence>
<evidence type="ECO:0000256" key="5">
    <source>
        <dbReference type="ARBA" id="ARBA00013200"/>
    </source>
</evidence>
<comment type="cofactor">
    <cofactor evidence="1 19">
        <name>Mg(2+)</name>
        <dbReference type="ChEBI" id="CHEBI:18420"/>
    </cofactor>
</comment>
<feature type="transmembrane region" description="Helical" evidence="19">
    <location>
        <begin position="135"/>
        <end position="153"/>
    </location>
</feature>
<name>A0A3S4HMI4_CHRVL</name>
<evidence type="ECO:0000256" key="19">
    <source>
        <dbReference type="HAMAP-Rule" id="MF_00719"/>
    </source>
</evidence>
<comment type="catalytic activity">
    <reaction evidence="17 19">
        <text>alpha-ribazole + adenosylcob(III)inamide-GDP = adenosylcob(III)alamin + GMP + H(+)</text>
        <dbReference type="Rhea" id="RHEA:16049"/>
        <dbReference type="ChEBI" id="CHEBI:10329"/>
        <dbReference type="ChEBI" id="CHEBI:15378"/>
        <dbReference type="ChEBI" id="CHEBI:18408"/>
        <dbReference type="ChEBI" id="CHEBI:58115"/>
        <dbReference type="ChEBI" id="CHEBI:60487"/>
        <dbReference type="EC" id="2.7.8.26"/>
    </reaction>
</comment>
<evidence type="ECO:0000256" key="11">
    <source>
        <dbReference type="ARBA" id="ARBA00022842"/>
    </source>
</evidence>
<dbReference type="EC" id="2.7.8.26" evidence="5 19"/>
<keyword evidence="9 19" id="KW-0808">Transferase</keyword>
<keyword evidence="8 19" id="KW-0169">Cobalamin biosynthesis</keyword>
<protein>
    <recommendedName>
        <fullName evidence="6 19">Adenosylcobinamide-GDP ribazoletransferase</fullName>
        <ecNumber evidence="5 19">2.7.8.26</ecNumber>
    </recommendedName>
    <alternativeName>
        <fullName evidence="16 19">Cobalamin synthase</fullName>
    </alternativeName>
    <alternativeName>
        <fullName evidence="15 19">Cobalamin-5'-phosphate synthase</fullName>
    </alternativeName>
</protein>
<evidence type="ECO:0000256" key="9">
    <source>
        <dbReference type="ARBA" id="ARBA00022679"/>
    </source>
</evidence>
<dbReference type="PANTHER" id="PTHR34148">
    <property type="entry name" value="ADENOSYLCOBINAMIDE-GDP RIBAZOLETRANSFERASE"/>
    <property type="match status" value="1"/>
</dbReference>
<dbReference type="InterPro" id="IPR003805">
    <property type="entry name" value="CobS"/>
</dbReference>
<evidence type="ECO:0000256" key="7">
    <source>
        <dbReference type="ARBA" id="ARBA00022475"/>
    </source>
</evidence>
<keyword evidence="12 19" id="KW-1133">Transmembrane helix</keyword>
<feature type="transmembrane region" description="Helical" evidence="19">
    <location>
        <begin position="106"/>
        <end position="128"/>
    </location>
</feature>
<keyword evidence="10 19" id="KW-0812">Transmembrane</keyword>
<keyword evidence="7 19" id="KW-1003">Cell membrane</keyword>
<dbReference type="EMBL" id="LR134182">
    <property type="protein sequence ID" value="VEB40277.1"/>
    <property type="molecule type" value="Genomic_DNA"/>
</dbReference>
<dbReference type="AlphaFoldDB" id="A0A3S4HMI4"/>
<dbReference type="GO" id="GO:0008818">
    <property type="term" value="F:cobalamin 5'-phosphate synthase activity"/>
    <property type="evidence" value="ECO:0007669"/>
    <property type="project" value="UniProtKB-UniRule"/>
</dbReference>
<dbReference type="GO" id="GO:0051073">
    <property type="term" value="F:adenosylcobinamide-GDP ribazoletransferase activity"/>
    <property type="evidence" value="ECO:0007669"/>
    <property type="project" value="UniProtKB-UniRule"/>
</dbReference>
<evidence type="ECO:0000256" key="16">
    <source>
        <dbReference type="ARBA" id="ARBA00032853"/>
    </source>
</evidence>
<evidence type="ECO:0000256" key="1">
    <source>
        <dbReference type="ARBA" id="ARBA00001946"/>
    </source>
</evidence>
<evidence type="ECO:0000256" key="14">
    <source>
        <dbReference type="ARBA" id="ARBA00025228"/>
    </source>
</evidence>
<organism evidence="20 21">
    <name type="scientific">Chromobacterium violaceum</name>
    <dbReference type="NCBI Taxonomy" id="536"/>
    <lineage>
        <taxon>Bacteria</taxon>
        <taxon>Pseudomonadati</taxon>
        <taxon>Pseudomonadota</taxon>
        <taxon>Betaproteobacteria</taxon>
        <taxon>Neisseriales</taxon>
        <taxon>Chromobacteriaceae</taxon>
        <taxon>Chromobacterium</taxon>
    </lineage>
</organism>
<dbReference type="PANTHER" id="PTHR34148:SF1">
    <property type="entry name" value="ADENOSYLCOBINAMIDE-GDP RIBAZOLETRANSFERASE"/>
    <property type="match status" value="1"/>
</dbReference>
<evidence type="ECO:0000256" key="18">
    <source>
        <dbReference type="ARBA" id="ARBA00049504"/>
    </source>
</evidence>
<keyword evidence="13 19" id="KW-0472">Membrane</keyword>
<evidence type="ECO:0000313" key="20">
    <source>
        <dbReference type="EMBL" id="VEB40277.1"/>
    </source>
</evidence>
<feature type="transmembrane region" description="Helical" evidence="19">
    <location>
        <begin position="58"/>
        <end position="77"/>
    </location>
</feature>
<comment type="subcellular location">
    <subcellularLocation>
        <location evidence="2 19">Cell membrane</location>
        <topology evidence="2 19">Multi-pass membrane protein</topology>
    </subcellularLocation>
</comment>
<evidence type="ECO:0000256" key="2">
    <source>
        <dbReference type="ARBA" id="ARBA00004651"/>
    </source>
</evidence>
<dbReference type="GO" id="GO:0009236">
    <property type="term" value="P:cobalamin biosynthetic process"/>
    <property type="evidence" value="ECO:0007669"/>
    <property type="project" value="UniProtKB-UniRule"/>
</dbReference>
<evidence type="ECO:0000256" key="15">
    <source>
        <dbReference type="ARBA" id="ARBA00032605"/>
    </source>
</evidence>
<comment type="catalytic activity">
    <reaction evidence="18 19">
        <text>alpha-ribazole 5'-phosphate + adenosylcob(III)inamide-GDP = adenosylcob(III)alamin 5'-phosphate + GMP + H(+)</text>
        <dbReference type="Rhea" id="RHEA:23560"/>
        <dbReference type="ChEBI" id="CHEBI:15378"/>
        <dbReference type="ChEBI" id="CHEBI:57918"/>
        <dbReference type="ChEBI" id="CHEBI:58115"/>
        <dbReference type="ChEBI" id="CHEBI:60487"/>
        <dbReference type="ChEBI" id="CHEBI:60493"/>
        <dbReference type="EC" id="2.7.8.26"/>
    </reaction>
</comment>
<feature type="transmembrane region" description="Helical" evidence="19">
    <location>
        <begin position="173"/>
        <end position="191"/>
    </location>
</feature>
<reference evidence="20 21" key="1">
    <citation type="submission" date="2018-12" db="EMBL/GenBank/DDBJ databases">
        <authorList>
            <consortium name="Pathogen Informatics"/>
        </authorList>
    </citation>
    <scope>NUCLEOTIDE SEQUENCE [LARGE SCALE GENOMIC DNA]</scope>
    <source>
        <strain evidence="20 21">NCTC9695</strain>
    </source>
</reference>
<evidence type="ECO:0000256" key="4">
    <source>
        <dbReference type="ARBA" id="ARBA00010561"/>
    </source>
</evidence>
<comment type="function">
    <text evidence="14 19">Joins adenosylcobinamide-GDP and alpha-ribazole to generate adenosylcobalamin (Ado-cobalamin). Also synthesizes adenosylcobalamin 5'-phosphate from adenosylcobinamide-GDP and alpha-ribazole 5'-phosphate.</text>
</comment>
<evidence type="ECO:0000256" key="6">
    <source>
        <dbReference type="ARBA" id="ARBA00015850"/>
    </source>
</evidence>
<dbReference type="Proteomes" id="UP000275777">
    <property type="component" value="Chromosome"/>
</dbReference>
<dbReference type="HAMAP" id="MF_00719">
    <property type="entry name" value="CobS"/>
    <property type="match status" value="1"/>
</dbReference>
<dbReference type="Pfam" id="PF02654">
    <property type="entry name" value="CobS"/>
    <property type="match status" value="1"/>
</dbReference>
<accession>A0A3S4HMI4</accession>
<comment type="pathway">
    <text evidence="3 19">Cofactor biosynthesis; adenosylcobalamin biosynthesis; adenosylcobalamin from cob(II)yrinate a,c-diamide: step 7/7.</text>
</comment>
<evidence type="ECO:0000256" key="10">
    <source>
        <dbReference type="ARBA" id="ARBA00022692"/>
    </source>
</evidence>